<evidence type="ECO:0000256" key="2">
    <source>
        <dbReference type="ARBA" id="ARBA00023143"/>
    </source>
</evidence>
<keyword evidence="6" id="KW-0282">Flagellum</keyword>
<gene>
    <name evidence="6" type="ORF">AB4874_07440</name>
</gene>
<dbReference type="InterPro" id="IPR001492">
    <property type="entry name" value="Flagellin"/>
</dbReference>
<evidence type="ECO:0000259" key="5">
    <source>
        <dbReference type="Pfam" id="PF00700"/>
    </source>
</evidence>
<keyword evidence="7" id="KW-1185">Reference proteome</keyword>
<dbReference type="PANTHER" id="PTHR42792:SF2">
    <property type="entry name" value="FLAGELLIN"/>
    <property type="match status" value="1"/>
</dbReference>
<evidence type="ECO:0000259" key="4">
    <source>
        <dbReference type="Pfam" id="PF00669"/>
    </source>
</evidence>
<reference evidence="6 7" key="1">
    <citation type="journal article" date="2011" name="Int. J. Syst. Evol. Microbiol.">
        <title>Zhongshania antarctica gen. nov., sp. nov. and Zhongshania guokunii sp. nov., gammaproteobacteria respectively isolated from coastal attached (fast) ice and surface seawater of the Antarctic.</title>
        <authorList>
            <person name="Li H.J."/>
            <person name="Zhang X.Y."/>
            <person name="Chen C.X."/>
            <person name="Zhang Y.J."/>
            <person name="Gao Z.M."/>
            <person name="Yu Y."/>
            <person name="Chen X.L."/>
            <person name="Chen B."/>
            <person name="Zhang Y.Z."/>
        </authorList>
    </citation>
    <scope>NUCLEOTIDE SEQUENCE [LARGE SCALE GENOMIC DNA]</scope>
    <source>
        <strain evidence="6 7">15-R06ZXC-3</strain>
    </source>
</reference>
<protein>
    <recommendedName>
        <fullName evidence="3">Flagellin</fullName>
    </recommendedName>
</protein>
<keyword evidence="3" id="KW-0964">Secreted</keyword>
<dbReference type="InterPro" id="IPR001029">
    <property type="entry name" value="Flagellin_N"/>
</dbReference>
<dbReference type="Gene3D" id="1.20.1330.10">
    <property type="entry name" value="f41 fragment of flagellin, N-terminal domain"/>
    <property type="match status" value="2"/>
</dbReference>
<organism evidence="6 7">
    <name type="scientific">Thioclava arctica</name>
    <dbReference type="NCBI Taxonomy" id="3238301"/>
    <lineage>
        <taxon>Bacteria</taxon>
        <taxon>Pseudomonadati</taxon>
        <taxon>Pseudomonadota</taxon>
        <taxon>Alphaproteobacteria</taxon>
        <taxon>Rhodobacterales</taxon>
        <taxon>Paracoccaceae</taxon>
        <taxon>Thioclava</taxon>
    </lineage>
</organism>
<evidence type="ECO:0000256" key="1">
    <source>
        <dbReference type="ARBA" id="ARBA00005709"/>
    </source>
</evidence>
<dbReference type="RefSeq" id="WP_368391502.1">
    <property type="nucleotide sequence ID" value="NZ_JBFRYC010000003.1"/>
</dbReference>
<keyword evidence="2 3" id="KW-0975">Bacterial flagellum</keyword>
<dbReference type="PRINTS" id="PR00207">
    <property type="entry name" value="FLAGELLIN"/>
</dbReference>
<feature type="domain" description="Flagellin C-terminal" evidence="5">
    <location>
        <begin position="349"/>
        <end position="433"/>
    </location>
</feature>
<keyword evidence="6" id="KW-0966">Cell projection</keyword>
<dbReference type="EMBL" id="JBFRYC010000003">
    <property type="protein sequence ID" value="MEX1661486.1"/>
    <property type="molecule type" value="Genomic_DNA"/>
</dbReference>
<comment type="similarity">
    <text evidence="1 3">Belongs to the bacterial flagellin family.</text>
</comment>
<evidence type="ECO:0000256" key="3">
    <source>
        <dbReference type="RuleBase" id="RU362073"/>
    </source>
</evidence>
<accession>A0ABV3TIS0</accession>
<dbReference type="SUPFAM" id="SSF64518">
    <property type="entry name" value="Phase 1 flagellin"/>
    <property type="match status" value="1"/>
</dbReference>
<comment type="function">
    <text evidence="3">Flagellin is the subunit protein which polymerizes to form the filaments of bacterial flagella.</text>
</comment>
<evidence type="ECO:0000313" key="6">
    <source>
        <dbReference type="EMBL" id="MEX1661486.1"/>
    </source>
</evidence>
<dbReference type="Proteomes" id="UP001557465">
    <property type="component" value="Unassembled WGS sequence"/>
</dbReference>
<feature type="domain" description="Flagellin N-terminal" evidence="4">
    <location>
        <begin position="4"/>
        <end position="138"/>
    </location>
</feature>
<dbReference type="PANTHER" id="PTHR42792">
    <property type="entry name" value="FLAGELLIN"/>
    <property type="match status" value="1"/>
</dbReference>
<dbReference type="Pfam" id="PF00700">
    <property type="entry name" value="Flagellin_C"/>
    <property type="match status" value="1"/>
</dbReference>
<comment type="caution">
    <text evidence="6">The sequence shown here is derived from an EMBL/GenBank/DDBJ whole genome shotgun (WGS) entry which is preliminary data.</text>
</comment>
<comment type="subcellular location">
    <subcellularLocation>
        <location evidence="3">Secreted</location>
    </subcellularLocation>
    <subcellularLocation>
        <location evidence="3">Bacterial flagellum</location>
    </subcellularLocation>
</comment>
<proteinExistence type="inferred from homology"/>
<keyword evidence="6" id="KW-0969">Cilium</keyword>
<evidence type="ECO:0000313" key="7">
    <source>
        <dbReference type="Proteomes" id="UP001557465"/>
    </source>
</evidence>
<dbReference type="Pfam" id="PF00669">
    <property type="entry name" value="Flagellin_N"/>
    <property type="match status" value="1"/>
</dbReference>
<sequence>MSSILTNTSAMVALQTLKGINSGLAMTQSEISTGKSISSAKDNAAVWAISKVMESDVKGFSGISDSLALGESTVAVARQASETVTDLLTQMKGKIVAAQEENVDRTKIQTDIQALTDQIKSVVGAAQFNGLNLIDGTSSDSMNVLSSLDRDSSGNVNASTINIGRQNLSVTTPVTAQNFGAGDLAAAAPDYISGAGTTQTAAASALTAPATVTASGGTATVTVGQVAAGIGYEMALDGLDIKTADGSTANGSRTFQYVAGDSDGTADVAKNLLNQINSFFEAATDGSYTAVLGATDNQITITNNSGTDIDVGLRATSGGTAGTDAASGGLGTLANIDVTSDAGATAALSNIETLIGKSIDAASAFGSAEGRIQTQSSFISNLSDSMKSGIGALVDADMEEASARLQALQTQQQLGIQALSIANQQPQNILSLFR</sequence>
<name>A0ABV3TIS0_9RHOB</name>
<dbReference type="InterPro" id="IPR046358">
    <property type="entry name" value="Flagellin_C"/>
</dbReference>